<keyword evidence="5" id="KW-0677">Repeat</keyword>
<proteinExistence type="inferred from homology"/>
<dbReference type="InterPro" id="IPR018253">
    <property type="entry name" value="DnaJ_domain_CS"/>
</dbReference>
<dbReference type="InterPro" id="IPR002939">
    <property type="entry name" value="DnaJ_C"/>
</dbReference>
<dbReference type="EMBL" id="KB309733">
    <property type="protein sequence ID" value="ELT93451.1"/>
    <property type="molecule type" value="Genomic_DNA"/>
</dbReference>
<keyword evidence="8" id="KW-0809">Transit peptide</keyword>
<keyword evidence="4 13" id="KW-0479">Metal-binding</keyword>
<dbReference type="InterPro" id="IPR051938">
    <property type="entry name" value="Apopto_cytoskel_mod"/>
</dbReference>
<dbReference type="Gene3D" id="2.10.230.10">
    <property type="entry name" value="Heat shock protein DnaJ, cysteine-rich domain"/>
    <property type="match status" value="1"/>
</dbReference>
<evidence type="ECO:0000256" key="12">
    <source>
        <dbReference type="ARBA" id="ARBA00023186"/>
    </source>
</evidence>
<dbReference type="FunFam" id="2.60.260.20:FF:000005">
    <property type="entry name" value="Chaperone protein dnaJ 1, mitochondrial"/>
    <property type="match status" value="1"/>
</dbReference>
<dbReference type="Gene3D" id="2.60.260.20">
    <property type="entry name" value="Urease metallochaperone UreE, N-terminal domain"/>
    <property type="match status" value="2"/>
</dbReference>
<keyword evidence="10" id="KW-0496">Mitochondrion</keyword>
<dbReference type="InterPro" id="IPR036410">
    <property type="entry name" value="HSP_DnaJ_Cys-rich_dom_sf"/>
</dbReference>
<dbReference type="STRING" id="283909.R7TPK9"/>
<evidence type="ECO:0000256" key="1">
    <source>
        <dbReference type="ARBA" id="ARBA00004173"/>
    </source>
</evidence>
<dbReference type="OrthoDB" id="10256793at2759"/>
<dbReference type="GO" id="GO:0051082">
    <property type="term" value="F:unfolded protein binding"/>
    <property type="evidence" value="ECO:0007669"/>
    <property type="project" value="InterPro"/>
</dbReference>
<evidence type="ECO:0000256" key="9">
    <source>
        <dbReference type="ARBA" id="ARBA00022990"/>
    </source>
</evidence>
<dbReference type="PRINTS" id="PR00625">
    <property type="entry name" value="JDOMAIN"/>
</dbReference>
<dbReference type="GO" id="GO:0005739">
    <property type="term" value="C:mitochondrion"/>
    <property type="evidence" value="ECO:0007669"/>
    <property type="project" value="UniProtKB-SubCell"/>
</dbReference>
<dbReference type="InterPro" id="IPR001623">
    <property type="entry name" value="DnaJ_domain"/>
</dbReference>
<dbReference type="GO" id="GO:0009408">
    <property type="term" value="P:response to heat"/>
    <property type="evidence" value="ECO:0007669"/>
    <property type="project" value="InterPro"/>
</dbReference>
<evidence type="ECO:0000256" key="5">
    <source>
        <dbReference type="ARBA" id="ARBA00022737"/>
    </source>
</evidence>
<keyword evidence="6 13" id="KW-0863">Zinc-finger</keyword>
<dbReference type="GO" id="GO:0005102">
    <property type="term" value="F:signaling receptor binding"/>
    <property type="evidence" value="ECO:0007669"/>
    <property type="project" value="UniProtKB-ARBA"/>
</dbReference>
<dbReference type="PROSITE" id="PS51188">
    <property type="entry name" value="ZF_CR"/>
    <property type="match status" value="1"/>
</dbReference>
<evidence type="ECO:0000256" key="3">
    <source>
        <dbReference type="ARBA" id="ARBA00022481"/>
    </source>
</evidence>
<accession>R7TPK9</accession>
<dbReference type="GO" id="GO:0031072">
    <property type="term" value="F:heat shock protein binding"/>
    <property type="evidence" value="ECO:0007669"/>
    <property type="project" value="InterPro"/>
</dbReference>
<feature type="zinc finger region" description="CR-type" evidence="13">
    <location>
        <begin position="222"/>
        <end position="300"/>
    </location>
</feature>
<keyword evidence="3" id="KW-0488">Methylation</keyword>
<evidence type="ECO:0000256" key="2">
    <source>
        <dbReference type="ARBA" id="ARBA00004370"/>
    </source>
</evidence>
<gene>
    <name evidence="17" type="ORF">CAPTEDRAFT_151304</name>
</gene>
<keyword evidence="7 13" id="KW-0862">Zinc</keyword>
<keyword evidence="19" id="KW-1185">Reference proteome</keyword>
<evidence type="ECO:0000256" key="11">
    <source>
        <dbReference type="ARBA" id="ARBA00023136"/>
    </source>
</evidence>
<dbReference type="GO" id="GO:0005524">
    <property type="term" value="F:ATP binding"/>
    <property type="evidence" value="ECO:0007669"/>
    <property type="project" value="InterPro"/>
</dbReference>
<dbReference type="GO" id="GO:0008270">
    <property type="term" value="F:zinc ion binding"/>
    <property type="evidence" value="ECO:0007669"/>
    <property type="project" value="UniProtKB-KW"/>
</dbReference>
<dbReference type="Proteomes" id="UP000014760">
    <property type="component" value="Unassembled WGS sequence"/>
</dbReference>
<dbReference type="CDD" id="cd10719">
    <property type="entry name" value="DnaJ_zf"/>
    <property type="match status" value="1"/>
</dbReference>
<dbReference type="PROSITE" id="PS00636">
    <property type="entry name" value="DNAJ_1"/>
    <property type="match status" value="1"/>
</dbReference>
<dbReference type="InterPro" id="IPR008971">
    <property type="entry name" value="HSP40/DnaJ_pept-bd"/>
</dbReference>
<dbReference type="GO" id="GO:0016020">
    <property type="term" value="C:membrane"/>
    <property type="evidence" value="ECO:0007669"/>
    <property type="project" value="UniProtKB-SubCell"/>
</dbReference>
<evidence type="ECO:0000256" key="14">
    <source>
        <dbReference type="SAM" id="Coils"/>
    </source>
</evidence>
<evidence type="ECO:0000313" key="17">
    <source>
        <dbReference type="EMBL" id="ELT93451.1"/>
    </source>
</evidence>
<reference evidence="18" key="3">
    <citation type="submission" date="2015-06" db="UniProtKB">
        <authorList>
            <consortium name="EnsemblMetazoa"/>
        </authorList>
    </citation>
    <scope>IDENTIFICATION</scope>
</reference>
<evidence type="ECO:0000313" key="18">
    <source>
        <dbReference type="EnsemblMetazoa" id="CapteP151304"/>
    </source>
</evidence>
<dbReference type="CDD" id="cd10747">
    <property type="entry name" value="DnaJ_C"/>
    <property type="match status" value="1"/>
</dbReference>
<evidence type="ECO:0000259" key="16">
    <source>
        <dbReference type="PROSITE" id="PS51188"/>
    </source>
</evidence>
<feature type="coiled-coil region" evidence="14">
    <location>
        <begin position="477"/>
        <end position="506"/>
    </location>
</feature>
<dbReference type="SUPFAM" id="SSF57938">
    <property type="entry name" value="DnaJ/Hsp40 cysteine-rich domain"/>
    <property type="match status" value="1"/>
</dbReference>
<name>R7TPK9_CAPTE</name>
<dbReference type="GO" id="GO:0007005">
    <property type="term" value="P:mitochondrion organization"/>
    <property type="evidence" value="ECO:0007669"/>
    <property type="project" value="TreeGrafter"/>
</dbReference>
<evidence type="ECO:0000256" key="7">
    <source>
        <dbReference type="ARBA" id="ARBA00022833"/>
    </source>
</evidence>
<dbReference type="Pfam" id="PF00684">
    <property type="entry name" value="DnaJ_CXXCXGXG"/>
    <property type="match status" value="1"/>
</dbReference>
<dbReference type="Gene3D" id="1.10.287.110">
    <property type="entry name" value="DnaJ domain"/>
    <property type="match status" value="1"/>
</dbReference>
<dbReference type="FunFam" id="2.10.230.10:FF:000003">
    <property type="entry name" value="dnaJ homolog subfamily A member 3, mitochondrial"/>
    <property type="match status" value="1"/>
</dbReference>
<evidence type="ECO:0000313" key="19">
    <source>
        <dbReference type="Proteomes" id="UP000014760"/>
    </source>
</evidence>
<evidence type="ECO:0000256" key="13">
    <source>
        <dbReference type="PROSITE-ProRule" id="PRU00546"/>
    </source>
</evidence>
<feature type="domain" description="CR-type" evidence="16">
    <location>
        <begin position="222"/>
        <end position="300"/>
    </location>
</feature>
<comment type="subcellular location">
    <subcellularLocation>
        <location evidence="2">Membrane</location>
    </subcellularLocation>
    <subcellularLocation>
        <location evidence="1">Mitochondrion</location>
    </subcellularLocation>
</comment>
<evidence type="ECO:0000259" key="15">
    <source>
        <dbReference type="PROSITE" id="PS50076"/>
    </source>
</evidence>
<reference evidence="19" key="1">
    <citation type="submission" date="2012-12" db="EMBL/GenBank/DDBJ databases">
        <authorList>
            <person name="Hellsten U."/>
            <person name="Grimwood J."/>
            <person name="Chapman J.A."/>
            <person name="Shapiro H."/>
            <person name="Aerts A."/>
            <person name="Otillar R.P."/>
            <person name="Terry A.Y."/>
            <person name="Boore J.L."/>
            <person name="Simakov O."/>
            <person name="Marletaz F."/>
            <person name="Cho S.-J."/>
            <person name="Edsinger-Gonzales E."/>
            <person name="Havlak P."/>
            <person name="Kuo D.-H."/>
            <person name="Larsson T."/>
            <person name="Lv J."/>
            <person name="Arendt D."/>
            <person name="Savage R."/>
            <person name="Osoegawa K."/>
            <person name="de Jong P."/>
            <person name="Lindberg D.R."/>
            <person name="Seaver E.C."/>
            <person name="Weisblat D.A."/>
            <person name="Putnam N.H."/>
            <person name="Grigoriev I.V."/>
            <person name="Rokhsar D.S."/>
        </authorList>
    </citation>
    <scope>NUCLEOTIDE SEQUENCE</scope>
    <source>
        <strain evidence="19">I ESC-2004</strain>
    </source>
</reference>
<evidence type="ECO:0000256" key="8">
    <source>
        <dbReference type="ARBA" id="ARBA00022946"/>
    </source>
</evidence>
<dbReference type="PROSITE" id="PS50076">
    <property type="entry name" value="DNAJ_2"/>
    <property type="match status" value="1"/>
</dbReference>
<keyword evidence="11" id="KW-0472">Membrane</keyword>
<organism evidence="17">
    <name type="scientific">Capitella teleta</name>
    <name type="common">Polychaete worm</name>
    <dbReference type="NCBI Taxonomy" id="283909"/>
    <lineage>
        <taxon>Eukaryota</taxon>
        <taxon>Metazoa</taxon>
        <taxon>Spiralia</taxon>
        <taxon>Lophotrochozoa</taxon>
        <taxon>Annelida</taxon>
        <taxon>Polychaeta</taxon>
        <taxon>Sedentaria</taxon>
        <taxon>Scolecida</taxon>
        <taxon>Capitellidae</taxon>
        <taxon>Capitella</taxon>
    </lineage>
</organism>
<evidence type="ECO:0000256" key="4">
    <source>
        <dbReference type="ARBA" id="ARBA00022723"/>
    </source>
</evidence>
<evidence type="ECO:0000256" key="6">
    <source>
        <dbReference type="ARBA" id="ARBA00022771"/>
    </source>
</evidence>
<dbReference type="SUPFAM" id="SSF46565">
    <property type="entry name" value="Chaperone J-domain"/>
    <property type="match status" value="1"/>
</dbReference>
<dbReference type="Pfam" id="PF00226">
    <property type="entry name" value="DnaJ"/>
    <property type="match status" value="1"/>
</dbReference>
<dbReference type="SMART" id="SM00271">
    <property type="entry name" value="DnaJ"/>
    <property type="match status" value="1"/>
</dbReference>
<protein>
    <submittedName>
        <fullName evidence="17 18">Uncharacterized protein</fullName>
    </submittedName>
</protein>
<reference evidence="17 19" key="2">
    <citation type="journal article" date="2013" name="Nature">
        <title>Insights into bilaterian evolution from three spiralian genomes.</title>
        <authorList>
            <person name="Simakov O."/>
            <person name="Marletaz F."/>
            <person name="Cho S.J."/>
            <person name="Edsinger-Gonzales E."/>
            <person name="Havlak P."/>
            <person name="Hellsten U."/>
            <person name="Kuo D.H."/>
            <person name="Larsson T."/>
            <person name="Lv J."/>
            <person name="Arendt D."/>
            <person name="Savage R."/>
            <person name="Osoegawa K."/>
            <person name="de Jong P."/>
            <person name="Grimwood J."/>
            <person name="Chapman J.A."/>
            <person name="Shapiro H."/>
            <person name="Aerts A."/>
            <person name="Otillar R.P."/>
            <person name="Terry A.Y."/>
            <person name="Boore J.L."/>
            <person name="Grigoriev I.V."/>
            <person name="Lindberg D.R."/>
            <person name="Seaver E.C."/>
            <person name="Weisblat D.A."/>
            <person name="Putnam N.H."/>
            <person name="Rokhsar D.S."/>
        </authorList>
    </citation>
    <scope>NUCLEOTIDE SEQUENCE</scope>
    <source>
        <strain evidence="17 19">I ESC-2004</strain>
    </source>
</reference>
<dbReference type="EnsemblMetazoa" id="CapteT151304">
    <property type="protein sequence ID" value="CapteP151304"/>
    <property type="gene ID" value="CapteG151304"/>
</dbReference>
<dbReference type="Pfam" id="PF01556">
    <property type="entry name" value="DnaJ_C"/>
    <property type="match status" value="1"/>
</dbReference>
<dbReference type="PANTHER" id="PTHR44145">
    <property type="entry name" value="DNAJ HOMOLOG SUBFAMILY A MEMBER 3, MITOCHONDRIAL"/>
    <property type="match status" value="1"/>
</dbReference>
<sequence length="516" mass="56495">MALRPVATAGARQRGRKAKSLLRAAPLLNASTTQHVLICRHISSAAFAGGKLLTSDAFKENKRAIHTTRSLNKEDYYKVLGVSKTADAKEIKKAYYQLAKKFHPDVAKDPGSQKKFQEISEAYEVLGDATKRQDYDQFGMAGGAGAGGFGGHPGAGFQGHAGGFQNFHSNIDPEELFRKIFGNAGFQSTGFNNFNDFAESNFGFAAATEVSMPLTFQQAARGCNKDIRLNVTDNCPKCQGEKAEPGTRKTRCHHCNGTGMETISTGPFMMRSTCRHCHGTRVLIPTPCTECQGKGKTVQRKTVTVPVPAGVEDGQTVRMPVGNKEVFITFKVEKSREFRREGADVHSDVRISLSQAVLGGTIRIPGIYEETLLNIPPGTSSHTRIRLAGKGISRPHSYGRGDHYLHVKIAIPVKMNDKQKALLKAFAETENGVEGTVNGVTHTDDGKRAIDDSDGLVQQLRNILNPELLTAKEEEVIEEVKEEVIVEEAEEVKLEEDDVKKDVEEEEVIKKENGKI</sequence>
<feature type="domain" description="J" evidence="15">
    <location>
        <begin position="75"/>
        <end position="139"/>
    </location>
</feature>
<dbReference type="PANTHER" id="PTHR44145:SF3">
    <property type="entry name" value="DNAJ HOMOLOG SUBFAMILY A MEMBER 3, MITOCHONDRIAL"/>
    <property type="match status" value="1"/>
</dbReference>
<dbReference type="SUPFAM" id="SSF49493">
    <property type="entry name" value="HSP40/DnaJ peptide-binding domain"/>
    <property type="match status" value="2"/>
</dbReference>
<dbReference type="GO" id="GO:0006457">
    <property type="term" value="P:protein folding"/>
    <property type="evidence" value="ECO:0007669"/>
    <property type="project" value="InterPro"/>
</dbReference>
<dbReference type="InterPro" id="IPR012724">
    <property type="entry name" value="DnaJ"/>
</dbReference>
<dbReference type="HAMAP" id="MF_01152">
    <property type="entry name" value="DnaJ"/>
    <property type="match status" value="1"/>
</dbReference>
<evidence type="ECO:0000256" key="10">
    <source>
        <dbReference type="ARBA" id="ARBA00023128"/>
    </source>
</evidence>
<dbReference type="EMBL" id="AMQN01012761">
    <property type="status" value="NOT_ANNOTATED_CDS"/>
    <property type="molecule type" value="Genomic_DNA"/>
</dbReference>
<dbReference type="OMA" id="MATDYYA"/>
<dbReference type="InterPro" id="IPR001305">
    <property type="entry name" value="HSP_DnaJ_Cys-rich_dom"/>
</dbReference>
<dbReference type="HOGENOM" id="CLU_017633_0_5_1"/>
<dbReference type="GO" id="GO:0005829">
    <property type="term" value="C:cytosol"/>
    <property type="evidence" value="ECO:0007669"/>
    <property type="project" value="UniProtKB-ARBA"/>
</dbReference>
<keyword evidence="14" id="KW-0175">Coiled coil</keyword>
<dbReference type="AlphaFoldDB" id="R7TPK9"/>
<dbReference type="FunCoup" id="R7TPK9">
    <property type="interactions" value="1807"/>
</dbReference>
<keyword evidence="12" id="KW-0143">Chaperone</keyword>
<dbReference type="CDD" id="cd06257">
    <property type="entry name" value="DnaJ"/>
    <property type="match status" value="1"/>
</dbReference>
<keyword evidence="9" id="KW-0007">Acetylation</keyword>
<dbReference type="GO" id="GO:0043066">
    <property type="term" value="P:negative regulation of apoptotic process"/>
    <property type="evidence" value="ECO:0007669"/>
    <property type="project" value="TreeGrafter"/>
</dbReference>
<dbReference type="InterPro" id="IPR036869">
    <property type="entry name" value="J_dom_sf"/>
</dbReference>